<dbReference type="Proteomes" id="UP000036850">
    <property type="component" value="Unassembled WGS sequence"/>
</dbReference>
<reference evidence="3" key="1">
    <citation type="submission" date="2015-07" db="EMBL/GenBank/DDBJ databases">
        <title>Draft genome sequence of a Pseudoalteromonas rubra strain, OCN096, isolated from Kaneohe Bay, Oahu, Hawaii.</title>
        <authorList>
            <person name="Beurmann S."/>
            <person name="Ushijima B."/>
            <person name="Belcaid M."/>
            <person name="Callahan S.M."/>
            <person name="Aeby G.S."/>
        </authorList>
    </citation>
    <scope>NUCLEOTIDE SEQUENCE [LARGE SCALE GENOMIC DNA]</scope>
    <source>
        <strain evidence="3">OCN096</strain>
    </source>
</reference>
<keyword evidence="1" id="KW-0732">Signal</keyword>
<feature type="chain" id="PRO_5005538303" evidence="1">
    <location>
        <begin position="25"/>
        <end position="294"/>
    </location>
</feature>
<evidence type="ECO:0000313" key="2">
    <source>
        <dbReference type="EMBL" id="KNC68109.1"/>
    </source>
</evidence>
<sequence length="294" mass="32676">MAISNTSLGTLLALALTTSACAQATERATWLWKKGGDPLGASAMITSQSTQQTLIDLLQQQHITAVYGSYGQYTQTQSQAVAQWNQTLAAHGIQSHYLMAQNTWVFAQNHSKMLNKLQTRLIDYQRNAAPDAEFTALHLDIEPHALAEWKQGTPQSRQALLWQLIDTFKAIRALLDDQGMAQLRLYADIPTWYDSSAKIGWADQGKAFLAALEEVLDGISIMAYERDNSASILNATADERALASPTFSVRLSVDVSNTWQSPAHLHQVIGELEAAQQRVDIHDATDYYYWLQAH</sequence>
<dbReference type="OrthoDB" id="5037876at2"/>
<dbReference type="PATRIC" id="fig|43658.6.peg.3639"/>
<dbReference type="AlphaFoldDB" id="A0A0L0EUL5"/>
<feature type="signal peptide" evidence="1">
    <location>
        <begin position="1"/>
        <end position="24"/>
    </location>
</feature>
<organism evidence="2 3">
    <name type="scientific">Pseudoalteromonas rubra</name>
    <dbReference type="NCBI Taxonomy" id="43658"/>
    <lineage>
        <taxon>Bacteria</taxon>
        <taxon>Pseudomonadati</taxon>
        <taxon>Pseudomonadota</taxon>
        <taxon>Gammaproteobacteria</taxon>
        <taxon>Alteromonadales</taxon>
        <taxon>Pseudoalteromonadaceae</taxon>
        <taxon>Pseudoalteromonas</taxon>
    </lineage>
</organism>
<gene>
    <name evidence="2" type="ORF">AC626_06690</name>
</gene>
<name>A0A0L0EUL5_9GAMM</name>
<accession>A0A0L0EUL5</accession>
<dbReference type="EMBL" id="LFZX01000035">
    <property type="protein sequence ID" value="KNC68109.1"/>
    <property type="molecule type" value="Genomic_DNA"/>
</dbReference>
<evidence type="ECO:0000256" key="1">
    <source>
        <dbReference type="SAM" id="SignalP"/>
    </source>
</evidence>
<comment type="caution">
    <text evidence="2">The sequence shown here is derived from an EMBL/GenBank/DDBJ whole genome shotgun (WGS) entry which is preliminary data.</text>
</comment>
<proteinExistence type="predicted"/>
<protein>
    <submittedName>
        <fullName evidence="2">Uncharacterized protein</fullName>
    </submittedName>
</protein>
<evidence type="ECO:0000313" key="3">
    <source>
        <dbReference type="Proteomes" id="UP000036850"/>
    </source>
</evidence>